<gene>
    <name evidence="2" type="ORF">H7F21_12340</name>
</gene>
<reference evidence="2" key="1">
    <citation type="submission" date="2020-08" db="EMBL/GenBank/DDBJ databases">
        <title>Winogradskyella ouciana sp. nov., isolated from the hadal seawater of the Mariana Trench.</title>
        <authorList>
            <person name="He X."/>
        </authorList>
    </citation>
    <scope>NUCLEOTIDE SEQUENCE [LARGE SCALE GENOMIC DNA]</scope>
    <source>
        <strain evidence="2">KCTC 52348</strain>
    </source>
</reference>
<dbReference type="RefSeq" id="WP_185789594.1">
    <property type="nucleotide sequence ID" value="NZ_JACLCP010000003.1"/>
</dbReference>
<evidence type="ECO:0000256" key="1">
    <source>
        <dbReference type="SAM" id="Phobius"/>
    </source>
</evidence>
<dbReference type="AlphaFoldDB" id="A0A842IX67"/>
<keyword evidence="1" id="KW-1133">Transmembrane helix</keyword>
<evidence type="ECO:0000313" key="3">
    <source>
        <dbReference type="Proteomes" id="UP000533900"/>
    </source>
</evidence>
<accession>A0A842IX67</accession>
<dbReference type="EMBL" id="JACLCP010000003">
    <property type="protein sequence ID" value="MBC2845887.1"/>
    <property type="molecule type" value="Genomic_DNA"/>
</dbReference>
<proteinExistence type="predicted"/>
<organism evidence="2 3">
    <name type="scientific">Winogradskyella flava</name>
    <dbReference type="NCBI Taxonomy" id="1884876"/>
    <lineage>
        <taxon>Bacteria</taxon>
        <taxon>Pseudomonadati</taxon>
        <taxon>Bacteroidota</taxon>
        <taxon>Flavobacteriia</taxon>
        <taxon>Flavobacteriales</taxon>
        <taxon>Flavobacteriaceae</taxon>
        <taxon>Winogradskyella</taxon>
    </lineage>
</organism>
<keyword evidence="1" id="KW-0472">Membrane</keyword>
<keyword evidence="3" id="KW-1185">Reference proteome</keyword>
<name>A0A842IX67_9FLAO</name>
<dbReference type="Proteomes" id="UP000533900">
    <property type="component" value="Unassembled WGS sequence"/>
</dbReference>
<comment type="caution">
    <text evidence="2">The sequence shown here is derived from an EMBL/GenBank/DDBJ whole genome shotgun (WGS) entry which is preliminary data.</text>
</comment>
<keyword evidence="1" id="KW-0812">Transmembrane</keyword>
<protein>
    <submittedName>
        <fullName evidence="2">Uncharacterized protein</fullName>
    </submittedName>
</protein>
<feature type="transmembrane region" description="Helical" evidence="1">
    <location>
        <begin position="70"/>
        <end position="92"/>
    </location>
</feature>
<sequence length="164" mass="18860">MVLNNVEKLLEKYDNAETSLKEEAQLRVYFESDDVAPHLEHYKPMFLYFSQSQQEQYTKDVPLKPKRTKLYQWISVAAVAVLMLGFIIPTVIGPTQEELKKQELAMEAYNKTMEAFKLVSLGINEGKQQLNSLAMVSDNFNQGIEEAGRLSEFSKTTNKIFKNK</sequence>
<evidence type="ECO:0000313" key="2">
    <source>
        <dbReference type="EMBL" id="MBC2845887.1"/>
    </source>
</evidence>